<dbReference type="RefSeq" id="WP_317638707.1">
    <property type="nucleotide sequence ID" value="NZ_JAPMIV010000002.1"/>
</dbReference>
<dbReference type="EMBL" id="JAPMIV010000002">
    <property type="protein sequence ID" value="MDV6373403.1"/>
    <property type="molecule type" value="Genomic_DNA"/>
</dbReference>
<dbReference type="CDD" id="cd00090">
    <property type="entry name" value="HTH_ARSR"/>
    <property type="match status" value="1"/>
</dbReference>
<comment type="caution">
    <text evidence="1">The sequence shown here is derived from an EMBL/GenBank/DDBJ whole genome shotgun (WGS) entry which is preliminary data.</text>
</comment>
<protein>
    <submittedName>
        <fullName evidence="1">AAA family ATPase</fullName>
    </submittedName>
</protein>
<dbReference type="SUPFAM" id="SSF46785">
    <property type="entry name" value="Winged helix' DNA-binding domain"/>
    <property type="match status" value="1"/>
</dbReference>
<dbReference type="InterPro" id="IPR036390">
    <property type="entry name" value="WH_DNA-bd_sf"/>
</dbReference>
<dbReference type="SUPFAM" id="SSF52540">
    <property type="entry name" value="P-loop containing nucleoside triphosphate hydrolases"/>
    <property type="match status" value="1"/>
</dbReference>
<dbReference type="InterPro" id="IPR036388">
    <property type="entry name" value="WH-like_DNA-bd_sf"/>
</dbReference>
<accession>A0ABU4DLT9</accession>
<gene>
    <name evidence="1" type="ORF">ORD21_02175</name>
</gene>
<dbReference type="Gene3D" id="1.10.10.10">
    <property type="entry name" value="Winged helix-like DNA-binding domain superfamily/Winged helix DNA-binding domain"/>
    <property type="match status" value="1"/>
</dbReference>
<dbReference type="InterPro" id="IPR011991">
    <property type="entry name" value="ArsR-like_HTH"/>
</dbReference>
<evidence type="ECO:0000313" key="2">
    <source>
        <dbReference type="Proteomes" id="UP001276150"/>
    </source>
</evidence>
<evidence type="ECO:0000313" key="1">
    <source>
        <dbReference type="EMBL" id="MDV6373403.1"/>
    </source>
</evidence>
<dbReference type="Pfam" id="PF13481">
    <property type="entry name" value="AAA_25"/>
    <property type="match status" value="1"/>
</dbReference>
<sequence length="337" mass="37272">MSTEASNTPARPQLPQRFTAHQLFDMEIPEQQYLVPGLIPYGLITLVGKSKIGKSWLSLQLALAVATGGTFLGQQVTQGDALYLALEDVPGRLQGRLRLLGAASGDWAEQLEFWLNHPDAIEDTLADIERWLCSAKNPQLVCVDVMGRILPQHSGRDEYLFYTHIFEKIQTLAQRFEVTVLLVHHAKKGPNLSGDPFDQVLGSTAIMSNSDATLLLERGRNEQQGLLHVTGRDIEERQVNLRRDGVRWELSAEDVQPALSSARQGIIDAVQDGAKTPAEITQRTGRERGAVQQILKTLVDEGLLTKVDRGHYDLPESSHSDIADFAHISPAHVWAAI</sequence>
<keyword evidence="2" id="KW-1185">Reference proteome</keyword>
<dbReference type="InterPro" id="IPR027417">
    <property type="entry name" value="P-loop_NTPase"/>
</dbReference>
<organism evidence="1 2">
    <name type="scientific">Deinococcus arenicola</name>
    <dbReference type="NCBI Taxonomy" id="2994950"/>
    <lineage>
        <taxon>Bacteria</taxon>
        <taxon>Thermotogati</taxon>
        <taxon>Deinococcota</taxon>
        <taxon>Deinococci</taxon>
        <taxon>Deinococcales</taxon>
        <taxon>Deinococcaceae</taxon>
        <taxon>Deinococcus</taxon>
    </lineage>
</organism>
<dbReference type="Proteomes" id="UP001276150">
    <property type="component" value="Unassembled WGS sequence"/>
</dbReference>
<reference evidence="1 2" key="1">
    <citation type="submission" date="2022-11" db="EMBL/GenBank/DDBJ databases">
        <title>Deinococcus ZS9-10, Low Temperature and Draught-tolerating, UV-resistant Bacteria from Continental Antarctica.</title>
        <authorList>
            <person name="Cheng L."/>
        </authorList>
    </citation>
    <scope>NUCLEOTIDE SEQUENCE [LARGE SCALE GENOMIC DNA]</scope>
    <source>
        <strain evidence="1 2">ZS9-10</strain>
    </source>
</reference>
<name>A0ABU4DLT9_9DEIO</name>
<proteinExistence type="predicted"/>
<dbReference type="Gene3D" id="3.40.50.300">
    <property type="entry name" value="P-loop containing nucleotide triphosphate hydrolases"/>
    <property type="match status" value="1"/>
</dbReference>